<dbReference type="SUPFAM" id="SSF143517">
    <property type="entry name" value="TRCF domain-like"/>
    <property type="match status" value="1"/>
</dbReference>
<evidence type="ECO:0000313" key="2">
    <source>
        <dbReference type="EMBL" id="EKC54452.1"/>
    </source>
</evidence>
<protein>
    <submittedName>
        <fullName evidence="2">Protein containing Transcription-repair-coupling factor domain protein</fullName>
        <ecNumber evidence="2">3.6.1.-</ecNumber>
    </submittedName>
</protein>
<dbReference type="EMBL" id="AJWY01010823">
    <property type="protein sequence ID" value="EKC54452.1"/>
    <property type="molecule type" value="Genomic_DNA"/>
</dbReference>
<dbReference type="EC" id="3.6.1.-" evidence="2"/>
<dbReference type="AlphaFoldDB" id="K1S0Z2"/>
<reference evidence="2" key="1">
    <citation type="journal article" date="2013" name="Environ. Microbiol.">
        <title>Microbiota from the distal guts of lean and obese adolescents exhibit partial functional redundancy besides clear differences in community structure.</title>
        <authorList>
            <person name="Ferrer M."/>
            <person name="Ruiz A."/>
            <person name="Lanza F."/>
            <person name="Haange S.B."/>
            <person name="Oberbach A."/>
            <person name="Till H."/>
            <person name="Bargiela R."/>
            <person name="Campoy C."/>
            <person name="Segura M.T."/>
            <person name="Richter M."/>
            <person name="von Bergen M."/>
            <person name="Seifert J."/>
            <person name="Suarez A."/>
        </authorList>
    </citation>
    <scope>NUCLEOTIDE SEQUENCE</scope>
</reference>
<dbReference type="Gene3D" id="3.90.1150.50">
    <property type="entry name" value="Transcription-repair-coupling factor, D7 domain"/>
    <property type="match status" value="1"/>
</dbReference>
<name>K1S0Z2_9ZZZZ</name>
<gene>
    <name evidence="2" type="ORF">LEA_15849</name>
</gene>
<feature type="domain" description="Transcription-repair-coupling factor C-terminal" evidence="1">
    <location>
        <begin position="2"/>
        <end position="46"/>
    </location>
</feature>
<evidence type="ECO:0000259" key="1">
    <source>
        <dbReference type="Pfam" id="PF03461"/>
    </source>
</evidence>
<sequence length="104" mass="11339">VIDRFGDPPPSVYTLVQVALLRADAGKVGVTDISQKNGCLKFLLAQFDMQKVSALYARPEFKGRLKVDAGAKPGVILRLKTRTHVIEQARAFVSAWADAQGDRA</sequence>
<dbReference type="Pfam" id="PF03461">
    <property type="entry name" value="TRCF"/>
    <property type="match status" value="1"/>
</dbReference>
<dbReference type="GO" id="GO:0006281">
    <property type="term" value="P:DNA repair"/>
    <property type="evidence" value="ECO:0007669"/>
    <property type="project" value="InterPro"/>
</dbReference>
<organism evidence="2">
    <name type="scientific">human gut metagenome</name>
    <dbReference type="NCBI Taxonomy" id="408170"/>
    <lineage>
        <taxon>unclassified sequences</taxon>
        <taxon>metagenomes</taxon>
        <taxon>organismal metagenomes</taxon>
    </lineage>
</organism>
<comment type="caution">
    <text evidence="2">The sequence shown here is derived from an EMBL/GenBank/DDBJ whole genome shotgun (WGS) entry which is preliminary data.</text>
</comment>
<proteinExistence type="predicted"/>
<dbReference type="InterPro" id="IPR037235">
    <property type="entry name" value="TRCF-like_C_D7"/>
</dbReference>
<keyword evidence="2" id="KW-0378">Hydrolase</keyword>
<accession>K1S0Z2</accession>
<feature type="non-terminal residue" evidence="2">
    <location>
        <position position="1"/>
    </location>
</feature>
<dbReference type="InterPro" id="IPR005118">
    <property type="entry name" value="TRCF_C"/>
</dbReference>
<dbReference type="GO" id="GO:0016787">
    <property type="term" value="F:hydrolase activity"/>
    <property type="evidence" value="ECO:0007669"/>
    <property type="project" value="UniProtKB-KW"/>
</dbReference>